<dbReference type="EMBL" id="KN749458">
    <property type="protein sequence ID" value="KIH50524.1"/>
    <property type="molecule type" value="Genomic_DNA"/>
</dbReference>
<evidence type="ECO:0000313" key="2">
    <source>
        <dbReference type="Proteomes" id="UP000054047"/>
    </source>
</evidence>
<dbReference type="Proteomes" id="UP000054047">
    <property type="component" value="Unassembled WGS sequence"/>
</dbReference>
<dbReference type="AlphaFoldDB" id="A0A0C2FV19"/>
<keyword evidence="2" id="KW-1185">Reference proteome</keyword>
<accession>A0A0C2FV19</accession>
<name>A0A0C2FV19_9BILA</name>
<gene>
    <name evidence="1" type="ORF">ANCDUO_19397</name>
</gene>
<organism evidence="1 2">
    <name type="scientific">Ancylostoma duodenale</name>
    <dbReference type="NCBI Taxonomy" id="51022"/>
    <lineage>
        <taxon>Eukaryota</taxon>
        <taxon>Metazoa</taxon>
        <taxon>Ecdysozoa</taxon>
        <taxon>Nematoda</taxon>
        <taxon>Chromadorea</taxon>
        <taxon>Rhabditida</taxon>
        <taxon>Rhabditina</taxon>
        <taxon>Rhabditomorpha</taxon>
        <taxon>Strongyloidea</taxon>
        <taxon>Ancylostomatidae</taxon>
        <taxon>Ancylostomatinae</taxon>
        <taxon>Ancylostoma</taxon>
    </lineage>
</organism>
<proteinExistence type="predicted"/>
<evidence type="ECO:0000313" key="1">
    <source>
        <dbReference type="EMBL" id="KIH50524.1"/>
    </source>
</evidence>
<protein>
    <submittedName>
        <fullName evidence="1">Uncharacterized protein</fullName>
    </submittedName>
</protein>
<reference evidence="1 2" key="1">
    <citation type="submission" date="2013-12" db="EMBL/GenBank/DDBJ databases">
        <title>Draft genome of the parsitic nematode Ancylostoma duodenale.</title>
        <authorList>
            <person name="Mitreva M."/>
        </authorList>
    </citation>
    <scope>NUCLEOTIDE SEQUENCE [LARGE SCALE GENOMIC DNA]</scope>
    <source>
        <strain evidence="1 2">Zhejiang</strain>
    </source>
</reference>
<sequence length="93" mass="11095">MTSREIWALCQHHKPVRRRPEEESSGLRLFLERQRHGHVQKERGELPHGDAVSMDYGLKMVPTRWNVKAIGLYNDKMPSKKRSRTRMRVGFRR</sequence>